<dbReference type="Pfam" id="PF14384">
    <property type="entry name" value="BrnA_antitoxin"/>
    <property type="match status" value="1"/>
</dbReference>
<name>A0A327LZ55_9PROT</name>
<evidence type="ECO:0008006" key="3">
    <source>
        <dbReference type="Google" id="ProtNLM"/>
    </source>
</evidence>
<gene>
    <name evidence="1" type="ORF">DOO78_23675</name>
</gene>
<reference evidence="2" key="1">
    <citation type="submission" date="2018-06" db="EMBL/GenBank/DDBJ databases">
        <authorList>
            <person name="Khan S.A."/>
        </authorList>
    </citation>
    <scope>NUCLEOTIDE SEQUENCE [LARGE SCALE GENOMIC DNA]</scope>
    <source>
        <strain evidence="2">DB-1506</strain>
    </source>
</reference>
<comment type="caution">
    <text evidence="1">The sequence shown here is derived from an EMBL/GenBank/DDBJ whole genome shotgun (WGS) entry which is preliminary data.</text>
</comment>
<dbReference type="InterPro" id="IPR025528">
    <property type="entry name" value="BrnA_antitoxin"/>
</dbReference>
<protein>
    <recommendedName>
        <fullName evidence="3">3-oxoacyl-ACP synthase</fullName>
    </recommendedName>
</protein>
<evidence type="ECO:0000313" key="1">
    <source>
        <dbReference type="EMBL" id="RAI55949.1"/>
    </source>
</evidence>
<sequence>MAARGESRTNLAQIDALTEEALERAIAEDPDWRDVPRDWHRSAEAAMPRPKVPVSIRLDADLVDFFRRQGRGWQTKVNAVLRAYANARQGGKSG</sequence>
<evidence type="ECO:0000313" key="2">
    <source>
        <dbReference type="Proteomes" id="UP000249065"/>
    </source>
</evidence>
<accession>A0A327LZ55</accession>
<organism evidence="1 2">
    <name type="scientific">Roseicella frigidaeris</name>
    <dbReference type="NCBI Taxonomy" id="2230885"/>
    <lineage>
        <taxon>Bacteria</taxon>
        <taxon>Pseudomonadati</taxon>
        <taxon>Pseudomonadota</taxon>
        <taxon>Alphaproteobacteria</taxon>
        <taxon>Acetobacterales</taxon>
        <taxon>Roseomonadaceae</taxon>
        <taxon>Roseicella</taxon>
    </lineage>
</organism>
<dbReference type="AlphaFoldDB" id="A0A327LZ55"/>
<proteinExistence type="predicted"/>
<dbReference type="EMBL" id="QLIX01000030">
    <property type="protein sequence ID" value="RAI55949.1"/>
    <property type="molecule type" value="Genomic_DNA"/>
</dbReference>
<dbReference type="OrthoDB" id="361944at2"/>
<dbReference type="Proteomes" id="UP000249065">
    <property type="component" value="Unassembled WGS sequence"/>
</dbReference>
<keyword evidence="2" id="KW-1185">Reference proteome</keyword>